<dbReference type="Gene3D" id="3.40.50.1820">
    <property type="entry name" value="alpha/beta hydrolase"/>
    <property type="match status" value="1"/>
</dbReference>
<dbReference type="InterPro" id="IPR000073">
    <property type="entry name" value="AB_hydrolase_1"/>
</dbReference>
<dbReference type="InterPro" id="IPR050266">
    <property type="entry name" value="AB_hydrolase_sf"/>
</dbReference>
<sequence>MNTFTVEIPGFTIGGKAFGNPDLPPMLALHGWLDNANSFNLLAPYLENYFYLLAIDLPGHGHSSHLPEGCYYHFSDGIFTTLAIIKALQLQQVHLLGHSMGACLASLIAGVAPEKILSLVLIEGLGPFSKPEETCCDQLAQYLNYTFGKEKEAKPYPSLRLAAQARAKRGYLSFEHAQILCTRGTREEQGAIYWRHDRRLLTPTPLRMTEKQILSCLRNITAKTCLIWGQDSSVFNDYDMETRTNAVTNLKVHCLPGGHHVHMEYPEAVAKCLQEFYEVK</sequence>
<dbReference type="KEGG" id="lcd:clem_12110"/>
<accession>A0A222P540</accession>
<dbReference type="GO" id="GO:0050357">
    <property type="term" value="F:tropinesterase activity"/>
    <property type="evidence" value="ECO:0007669"/>
    <property type="project" value="UniProtKB-EC"/>
</dbReference>
<name>A0A222P540_9GAMM</name>
<evidence type="ECO:0000313" key="2">
    <source>
        <dbReference type="EMBL" id="ASQ46958.1"/>
    </source>
</evidence>
<dbReference type="PRINTS" id="PR00111">
    <property type="entry name" value="ABHYDROLASE"/>
</dbReference>
<dbReference type="Proteomes" id="UP000201728">
    <property type="component" value="Chromosome"/>
</dbReference>
<dbReference type="AlphaFoldDB" id="A0A222P540"/>
<evidence type="ECO:0000313" key="3">
    <source>
        <dbReference type="Proteomes" id="UP000201728"/>
    </source>
</evidence>
<dbReference type="EC" id="3.1.1.10" evidence="2"/>
<evidence type="ECO:0000259" key="1">
    <source>
        <dbReference type="Pfam" id="PF00561"/>
    </source>
</evidence>
<dbReference type="GO" id="GO:0016020">
    <property type="term" value="C:membrane"/>
    <property type="evidence" value="ECO:0007669"/>
    <property type="project" value="TreeGrafter"/>
</dbReference>
<dbReference type="OrthoDB" id="149912at2"/>
<dbReference type="SUPFAM" id="SSF53474">
    <property type="entry name" value="alpha/beta-Hydrolases"/>
    <property type="match status" value="1"/>
</dbReference>
<gene>
    <name evidence="2" type="ORF">clem_12110</name>
</gene>
<dbReference type="PANTHER" id="PTHR43798">
    <property type="entry name" value="MONOACYLGLYCEROL LIPASE"/>
    <property type="match status" value="1"/>
</dbReference>
<dbReference type="InterPro" id="IPR029058">
    <property type="entry name" value="AB_hydrolase_fold"/>
</dbReference>
<keyword evidence="2" id="KW-0378">Hydrolase</keyword>
<protein>
    <submittedName>
        <fullName evidence="2">Tropinesterase</fullName>
        <ecNumber evidence="2">3.1.1.10</ecNumber>
    </submittedName>
</protein>
<feature type="domain" description="AB hydrolase-1" evidence="1">
    <location>
        <begin position="24"/>
        <end position="264"/>
    </location>
</feature>
<dbReference type="EMBL" id="CP016397">
    <property type="protein sequence ID" value="ASQ46958.1"/>
    <property type="molecule type" value="Genomic_DNA"/>
</dbReference>
<dbReference type="RefSeq" id="WP_094091762.1">
    <property type="nucleotide sequence ID" value="NZ_CP016397.1"/>
</dbReference>
<dbReference type="Pfam" id="PF00561">
    <property type="entry name" value="Abhydrolase_1"/>
    <property type="match status" value="1"/>
</dbReference>
<dbReference type="PANTHER" id="PTHR43798:SF33">
    <property type="entry name" value="HYDROLASE, PUTATIVE (AFU_ORTHOLOGUE AFUA_2G14860)-RELATED"/>
    <property type="match status" value="1"/>
</dbReference>
<reference evidence="3" key="1">
    <citation type="submission" date="2016-07" db="EMBL/GenBank/DDBJ databases">
        <authorList>
            <person name="Florea S."/>
            <person name="Webb J.S."/>
            <person name="Jaromczyk J."/>
            <person name="Schardl C.L."/>
        </authorList>
    </citation>
    <scope>NUCLEOTIDE SEQUENCE [LARGE SCALE GENOMIC DNA]</scope>
    <source>
        <strain evidence="3">CDC-D5610</strain>
    </source>
</reference>
<proteinExistence type="predicted"/>
<keyword evidence="3" id="KW-1185">Reference proteome</keyword>
<organism evidence="2 3">
    <name type="scientific">Legionella clemsonensis</name>
    <dbReference type="NCBI Taxonomy" id="1867846"/>
    <lineage>
        <taxon>Bacteria</taxon>
        <taxon>Pseudomonadati</taxon>
        <taxon>Pseudomonadota</taxon>
        <taxon>Gammaproteobacteria</taxon>
        <taxon>Legionellales</taxon>
        <taxon>Legionellaceae</taxon>
        <taxon>Legionella</taxon>
    </lineage>
</organism>